<dbReference type="PANTHER" id="PTHR12537">
    <property type="entry name" value="RNA BINDING PROTEIN PUMILIO-RELATED"/>
    <property type="match status" value="1"/>
</dbReference>
<organism evidence="5 6">
    <name type="scientific">Rhodotorula taiwanensis</name>
    <dbReference type="NCBI Taxonomy" id="741276"/>
    <lineage>
        <taxon>Eukaryota</taxon>
        <taxon>Fungi</taxon>
        <taxon>Dikarya</taxon>
        <taxon>Basidiomycota</taxon>
        <taxon>Pucciniomycotina</taxon>
        <taxon>Microbotryomycetes</taxon>
        <taxon>Sporidiobolales</taxon>
        <taxon>Sporidiobolaceae</taxon>
        <taxon>Rhodotorula</taxon>
    </lineage>
</organism>
<dbReference type="InterPro" id="IPR033133">
    <property type="entry name" value="PUM-HD"/>
</dbReference>
<feature type="compositionally biased region" description="Gly residues" evidence="3">
    <location>
        <begin position="611"/>
        <end position="623"/>
    </location>
</feature>
<dbReference type="InterPro" id="IPR016024">
    <property type="entry name" value="ARM-type_fold"/>
</dbReference>
<feature type="region of interest" description="Disordered" evidence="3">
    <location>
        <begin position="441"/>
        <end position="467"/>
    </location>
</feature>
<protein>
    <recommendedName>
        <fullName evidence="4">PUM-HD domain-containing protein</fullName>
    </recommendedName>
</protein>
<dbReference type="CDD" id="cd07920">
    <property type="entry name" value="Pumilio"/>
    <property type="match status" value="1"/>
</dbReference>
<sequence>MAKAYQVEGALPPRAKVGKRSLVVALSWGLLYASRNLTAGEVEARDRIMDTSNISPSVGGAIPARLGLPRRSSFDPLSSSTRKGLSLGALPGPSFGALPSGLRSVPALDSTRPFGSGAFRNVSAPVGDGQRTPGGSLVVGAEVFGFGKHAPRDSSEQRRRVATGGLSATGSASGSVDGFDDALSTTGSARLGGTPTGNGPAGGWARATTAPTADFARQTATSTDDLWLRSSADDARFRKGLDRLSADYAAAGGSSSLSGLRTSGSAYELRSASPVAFSDALRTSTRSNLLPPNVQVAHSDGTHHNMTRLESQPNGRDDSTPGAATPVLLDPTPAAAAPTSISPSVYAAAAEAISSPDSGPYTYPYQPPDPSPPPLGNPYFMAAMSPSPGPTYGDRPPPSAGMYASFGQASTASANATEEDLSYAMRGMNLASGAGAGAGGATLPNGGLQRGQQYSPEPYGAGGRREMPARQDSATTFQPYYIAAASPYMAHVGDMYASAGYAPAGPAYYVAAAGDPNGNEAGTNAGAGGPPNNIRRDSITPQWGLPMPPFALPTEFMGQHSRQGSFSCASPAIMHVQAYPQGSAGPPPPPTSTFGGANSALGPAQTQGQQGSNGGGDENGAGTGSSAPYHSQPQHPGGPPIGQQHQIILGRGVRGQEYVAPGPMAHHGYGMGYAPDLRQLKSPLLQEFRNNRNRSWELQDLQGYIVEFSGDQLGSRHIQTKLDSATLEEKAMVFGEILPNMLQLSTDLFANYVIQKFFEQGSQVQKTAMAKLSLQMYGCRVVQKALEYVLVDQQIRLVKELDGHVLKCARDAQSNHVIQRALERVPPDHLVFITDACKGEVRDLATHPYGCRVLQRIFENCPPPQTRPLLDELMRHVQDLVEDQYGNYVIQWVIEKGDAADRSCVVARLYGQVLPLAQQKFASNVVEKCIVHASEDERRRLIEEVLKANPDGSSIIKAMLTHPFANYVMQKCLACAKGPQRDALFDETAKQLTILRRYQPTPSKHLMAIEKVLASERERKGLPPLQFPSAPGQPLSNGHPMVVYN</sequence>
<dbReference type="SMART" id="SM00025">
    <property type="entry name" value="Pumilio"/>
    <property type="match status" value="8"/>
</dbReference>
<accession>A0A2S5AZX1</accession>
<evidence type="ECO:0000259" key="4">
    <source>
        <dbReference type="PROSITE" id="PS50303"/>
    </source>
</evidence>
<dbReference type="PROSITE" id="PS50302">
    <property type="entry name" value="PUM"/>
    <property type="match status" value="6"/>
</dbReference>
<proteinExistence type="predicted"/>
<feature type="compositionally biased region" description="Basic and acidic residues" evidence="3">
    <location>
        <begin position="150"/>
        <end position="159"/>
    </location>
</feature>
<feature type="domain" description="PUM-HD" evidence="4">
    <location>
        <begin position="680"/>
        <end position="1013"/>
    </location>
</feature>
<feature type="repeat" description="Pumilio" evidence="2">
    <location>
        <begin position="872"/>
        <end position="907"/>
    </location>
</feature>
<evidence type="ECO:0000256" key="3">
    <source>
        <dbReference type="SAM" id="MobiDB-lite"/>
    </source>
</evidence>
<evidence type="ECO:0000256" key="1">
    <source>
        <dbReference type="ARBA" id="ARBA00022737"/>
    </source>
</evidence>
<feature type="repeat" description="Pumilio" evidence="2">
    <location>
        <begin position="908"/>
        <end position="943"/>
    </location>
</feature>
<dbReference type="OrthoDB" id="668540at2759"/>
<feature type="region of interest" description="Disordered" evidence="3">
    <location>
        <begin position="147"/>
        <end position="203"/>
    </location>
</feature>
<feature type="repeat" description="Pumilio" evidence="2">
    <location>
        <begin position="736"/>
        <end position="771"/>
    </location>
</feature>
<feature type="repeat" description="Pumilio" evidence="2">
    <location>
        <begin position="800"/>
        <end position="835"/>
    </location>
</feature>
<dbReference type="Pfam" id="PF00806">
    <property type="entry name" value="PUF"/>
    <property type="match status" value="8"/>
</dbReference>
<dbReference type="STRING" id="741276.A0A2S5AZX1"/>
<gene>
    <name evidence="5" type="ORF">BMF94_6912</name>
</gene>
<feature type="compositionally biased region" description="Low complexity" evidence="3">
    <location>
        <begin position="323"/>
        <end position="336"/>
    </location>
</feature>
<comment type="caution">
    <text evidence="5">The sequence shown here is derived from an EMBL/GenBank/DDBJ whole genome shotgun (WGS) entry which is preliminary data.</text>
</comment>
<dbReference type="PANTHER" id="PTHR12537:SF12">
    <property type="entry name" value="MATERNAL PROTEIN PUMILIO"/>
    <property type="match status" value="1"/>
</dbReference>
<reference evidence="5 6" key="1">
    <citation type="journal article" date="2018" name="Front. Microbiol.">
        <title>Prospects for Fungal Bioremediation of Acidic Radioactive Waste Sites: Characterization and Genome Sequence of Rhodotorula taiwanensis MD1149.</title>
        <authorList>
            <person name="Tkavc R."/>
            <person name="Matrosova V.Y."/>
            <person name="Grichenko O.E."/>
            <person name="Gostincar C."/>
            <person name="Volpe R.P."/>
            <person name="Klimenkova P."/>
            <person name="Gaidamakova E.K."/>
            <person name="Zhou C.E."/>
            <person name="Stewart B.J."/>
            <person name="Lyman M.G."/>
            <person name="Malfatti S.A."/>
            <person name="Rubinfeld B."/>
            <person name="Courtot M."/>
            <person name="Singh J."/>
            <person name="Dalgard C.L."/>
            <person name="Hamilton T."/>
            <person name="Frey K.G."/>
            <person name="Gunde-Cimerman N."/>
            <person name="Dugan L."/>
            <person name="Daly M.J."/>
        </authorList>
    </citation>
    <scope>NUCLEOTIDE SEQUENCE [LARGE SCALE GENOMIC DNA]</scope>
    <source>
        <strain evidence="5 6">MD1149</strain>
    </source>
</reference>
<dbReference type="AlphaFoldDB" id="A0A2S5AZX1"/>
<dbReference type="InterPro" id="IPR001313">
    <property type="entry name" value="Pumilio_RNA-bd_rpt"/>
</dbReference>
<dbReference type="Gene3D" id="1.25.10.10">
    <property type="entry name" value="Leucine-rich Repeat Variant"/>
    <property type="match status" value="1"/>
</dbReference>
<dbReference type="PROSITE" id="PS50303">
    <property type="entry name" value="PUM_HD"/>
    <property type="match status" value="1"/>
</dbReference>
<feature type="repeat" description="Pumilio" evidence="2">
    <location>
        <begin position="836"/>
        <end position="871"/>
    </location>
</feature>
<evidence type="ECO:0000256" key="2">
    <source>
        <dbReference type="PROSITE-ProRule" id="PRU00317"/>
    </source>
</evidence>
<evidence type="ECO:0000313" key="6">
    <source>
        <dbReference type="Proteomes" id="UP000237144"/>
    </source>
</evidence>
<feature type="repeat" description="Pumilio" evidence="2">
    <location>
        <begin position="700"/>
        <end position="735"/>
    </location>
</feature>
<dbReference type="GO" id="GO:0003730">
    <property type="term" value="F:mRNA 3'-UTR binding"/>
    <property type="evidence" value="ECO:0007669"/>
    <property type="project" value="TreeGrafter"/>
</dbReference>
<dbReference type="GO" id="GO:0005737">
    <property type="term" value="C:cytoplasm"/>
    <property type="evidence" value="ECO:0007669"/>
    <property type="project" value="TreeGrafter"/>
</dbReference>
<keyword evidence="6" id="KW-1185">Reference proteome</keyword>
<dbReference type="GO" id="GO:0000288">
    <property type="term" value="P:nuclear-transcribed mRNA catabolic process, deadenylation-dependent decay"/>
    <property type="evidence" value="ECO:0007669"/>
    <property type="project" value="TreeGrafter"/>
</dbReference>
<dbReference type="EMBL" id="PJQD01000148">
    <property type="protein sequence ID" value="POY70076.1"/>
    <property type="molecule type" value="Genomic_DNA"/>
</dbReference>
<name>A0A2S5AZX1_9BASI</name>
<keyword evidence="1" id="KW-0677">Repeat</keyword>
<feature type="compositionally biased region" description="Low complexity" evidence="3">
    <location>
        <begin position="162"/>
        <end position="175"/>
    </location>
</feature>
<dbReference type="SUPFAM" id="SSF48371">
    <property type="entry name" value="ARM repeat"/>
    <property type="match status" value="1"/>
</dbReference>
<feature type="region of interest" description="Disordered" evidence="3">
    <location>
        <begin position="286"/>
        <end position="336"/>
    </location>
</feature>
<feature type="region of interest" description="Disordered" evidence="3">
    <location>
        <begin position="1022"/>
        <end position="1045"/>
    </location>
</feature>
<dbReference type="InterPro" id="IPR011989">
    <property type="entry name" value="ARM-like"/>
</dbReference>
<feature type="region of interest" description="Disordered" evidence="3">
    <location>
        <begin position="578"/>
        <end position="644"/>
    </location>
</feature>
<dbReference type="InterPro" id="IPR033712">
    <property type="entry name" value="Pumilio_RNA-bd"/>
</dbReference>
<evidence type="ECO:0000313" key="5">
    <source>
        <dbReference type="EMBL" id="POY70076.1"/>
    </source>
</evidence>
<dbReference type="Proteomes" id="UP000237144">
    <property type="component" value="Unassembled WGS sequence"/>
</dbReference>